<dbReference type="Proteomes" id="UP000176222">
    <property type="component" value="Unassembled WGS sequence"/>
</dbReference>
<accession>A0A1G2QFA4</accession>
<dbReference type="STRING" id="1802436.A2370_02080"/>
<sequence>MTYGLLIIAISWLVLVARYYRGHHGFYPWFLRLYVIGALIIFLDNFHGASLRSALTLVGFLAPLYILWKTGR</sequence>
<evidence type="ECO:0000256" key="1">
    <source>
        <dbReference type="SAM" id="Phobius"/>
    </source>
</evidence>
<dbReference type="AlphaFoldDB" id="A0A1G2QFA4"/>
<name>A0A1G2QFA4_9BACT</name>
<feature type="transmembrane region" description="Helical" evidence="1">
    <location>
        <begin position="26"/>
        <end position="43"/>
    </location>
</feature>
<dbReference type="EMBL" id="MHTH01000007">
    <property type="protein sequence ID" value="OHA58739.1"/>
    <property type="molecule type" value="Genomic_DNA"/>
</dbReference>
<keyword evidence="1" id="KW-0812">Transmembrane</keyword>
<protein>
    <submittedName>
        <fullName evidence="2">Uncharacterized protein</fullName>
    </submittedName>
</protein>
<evidence type="ECO:0000313" key="2">
    <source>
        <dbReference type="EMBL" id="OHA58739.1"/>
    </source>
</evidence>
<organism evidence="2 3">
    <name type="scientific">Candidatus Vogelbacteria bacterium RIFOXYB1_FULL_42_16</name>
    <dbReference type="NCBI Taxonomy" id="1802436"/>
    <lineage>
        <taxon>Bacteria</taxon>
        <taxon>Candidatus Vogeliibacteriota</taxon>
    </lineage>
</organism>
<feature type="transmembrane region" description="Helical" evidence="1">
    <location>
        <begin position="50"/>
        <end position="68"/>
    </location>
</feature>
<proteinExistence type="predicted"/>
<reference evidence="2 3" key="1">
    <citation type="journal article" date="2016" name="Nat. Commun.">
        <title>Thousands of microbial genomes shed light on interconnected biogeochemical processes in an aquifer system.</title>
        <authorList>
            <person name="Anantharaman K."/>
            <person name="Brown C.T."/>
            <person name="Hug L.A."/>
            <person name="Sharon I."/>
            <person name="Castelle C.J."/>
            <person name="Probst A.J."/>
            <person name="Thomas B.C."/>
            <person name="Singh A."/>
            <person name="Wilkins M.J."/>
            <person name="Karaoz U."/>
            <person name="Brodie E.L."/>
            <person name="Williams K.H."/>
            <person name="Hubbard S.S."/>
            <person name="Banfield J.F."/>
        </authorList>
    </citation>
    <scope>NUCLEOTIDE SEQUENCE [LARGE SCALE GENOMIC DNA]</scope>
</reference>
<gene>
    <name evidence="2" type="ORF">A2370_02080</name>
</gene>
<keyword evidence="1" id="KW-0472">Membrane</keyword>
<comment type="caution">
    <text evidence="2">The sequence shown here is derived from an EMBL/GenBank/DDBJ whole genome shotgun (WGS) entry which is preliminary data.</text>
</comment>
<keyword evidence="1" id="KW-1133">Transmembrane helix</keyword>
<evidence type="ECO:0000313" key="3">
    <source>
        <dbReference type="Proteomes" id="UP000176222"/>
    </source>
</evidence>